<dbReference type="EMBL" id="ML977318">
    <property type="protein sequence ID" value="KAF2117873.1"/>
    <property type="molecule type" value="Genomic_DNA"/>
</dbReference>
<keyword evidence="2" id="KW-1185">Reference proteome</keyword>
<organism evidence="1 2">
    <name type="scientific">Lophiotrema nucula</name>
    <dbReference type="NCBI Taxonomy" id="690887"/>
    <lineage>
        <taxon>Eukaryota</taxon>
        <taxon>Fungi</taxon>
        <taxon>Dikarya</taxon>
        <taxon>Ascomycota</taxon>
        <taxon>Pezizomycotina</taxon>
        <taxon>Dothideomycetes</taxon>
        <taxon>Pleosporomycetidae</taxon>
        <taxon>Pleosporales</taxon>
        <taxon>Lophiotremataceae</taxon>
        <taxon>Lophiotrema</taxon>
    </lineage>
</organism>
<dbReference type="AlphaFoldDB" id="A0A6A5ZG20"/>
<evidence type="ECO:0000313" key="1">
    <source>
        <dbReference type="EMBL" id="KAF2117873.1"/>
    </source>
</evidence>
<sequence length="102" mass="11919">MSTETQDLARGKRIEANCKKIWGANKDFDFDVESDDYEFYFCYVREDFGDMFGRLLAATFSYRGLEGAWNELDRMLRHMARHVEQGESTTKNIGRLAMSKKT</sequence>
<gene>
    <name evidence="1" type="ORF">BDV96DRAFT_405626</name>
</gene>
<dbReference type="OrthoDB" id="3552169at2759"/>
<evidence type="ECO:0000313" key="2">
    <source>
        <dbReference type="Proteomes" id="UP000799770"/>
    </source>
</evidence>
<protein>
    <submittedName>
        <fullName evidence="1">Uncharacterized protein</fullName>
    </submittedName>
</protein>
<name>A0A6A5ZG20_9PLEO</name>
<proteinExistence type="predicted"/>
<dbReference type="Proteomes" id="UP000799770">
    <property type="component" value="Unassembled WGS sequence"/>
</dbReference>
<reference evidence="1" key="1">
    <citation type="journal article" date="2020" name="Stud. Mycol.">
        <title>101 Dothideomycetes genomes: a test case for predicting lifestyles and emergence of pathogens.</title>
        <authorList>
            <person name="Haridas S."/>
            <person name="Albert R."/>
            <person name="Binder M."/>
            <person name="Bloem J."/>
            <person name="Labutti K."/>
            <person name="Salamov A."/>
            <person name="Andreopoulos B."/>
            <person name="Baker S."/>
            <person name="Barry K."/>
            <person name="Bills G."/>
            <person name="Bluhm B."/>
            <person name="Cannon C."/>
            <person name="Castanera R."/>
            <person name="Culley D."/>
            <person name="Daum C."/>
            <person name="Ezra D."/>
            <person name="Gonzalez J."/>
            <person name="Henrissat B."/>
            <person name="Kuo A."/>
            <person name="Liang C."/>
            <person name="Lipzen A."/>
            <person name="Lutzoni F."/>
            <person name="Magnuson J."/>
            <person name="Mondo S."/>
            <person name="Nolan M."/>
            <person name="Ohm R."/>
            <person name="Pangilinan J."/>
            <person name="Park H.-J."/>
            <person name="Ramirez L."/>
            <person name="Alfaro M."/>
            <person name="Sun H."/>
            <person name="Tritt A."/>
            <person name="Yoshinaga Y."/>
            <person name="Zwiers L.-H."/>
            <person name="Turgeon B."/>
            <person name="Goodwin S."/>
            <person name="Spatafora J."/>
            <person name="Crous P."/>
            <person name="Grigoriev I."/>
        </authorList>
    </citation>
    <scope>NUCLEOTIDE SEQUENCE</scope>
    <source>
        <strain evidence="1">CBS 627.86</strain>
    </source>
</reference>
<accession>A0A6A5ZG20</accession>